<dbReference type="STRING" id="7168.A0A182NV55"/>
<dbReference type="PANTHER" id="PTHR11012:SF56">
    <property type="entry name" value="CHK KINASE-LIKE DOMAIN-CONTAINING PROTEIN-RELATED"/>
    <property type="match status" value="1"/>
</dbReference>
<sequence length="439" mass="49981">MGASEDASVTANGTPMDIAVPEYINERLIEKSIMNGLGVKRPRVVESNITRATANGDNYMSDVFRIAVRYVDADATEGEDDPPRTLSLVVKSLPNTGQRGPIIEEVQAYEKEVCMFQEVVPKLARMTNDTFFTARCFYASDLPERLLVFEDLKTLGYETVNRQAGLDFEHCALVMKKIGQFHAASMRFAEQEPELLRSRFNFNMFNPAYNETSDHIRTIFEKGLEALIEVARDQWDGFDPTIVAKLEQLLPLYVDRMRACLEQDSESDGGFRVLNHGDLWSNNMMFRYGQTDGTVVVQDVAFVDLQISFYSSPGVDLNYALSNCPNYETRSRLDELIELYYESFKATLVQLAYDARPIPTLDEVRREIRRMEFFALVSVVSVLPIVLMDQTDEIVADFESLVGGTDSERARQIQYNGVNYQRIVRPMLTAFNQRKLLDV</sequence>
<dbReference type="Gene3D" id="3.90.1200.10">
    <property type="match status" value="1"/>
</dbReference>
<evidence type="ECO:0000259" key="1">
    <source>
        <dbReference type="SMART" id="SM00587"/>
    </source>
</evidence>
<reference evidence="2" key="2">
    <citation type="submission" date="2020-05" db="UniProtKB">
        <authorList>
            <consortium name="EnsemblMetazoa"/>
        </authorList>
    </citation>
    <scope>IDENTIFICATION</scope>
    <source>
        <strain evidence="2">WRAIR2</strain>
    </source>
</reference>
<dbReference type="InterPro" id="IPR015897">
    <property type="entry name" value="CHK_kinase-like"/>
</dbReference>
<evidence type="ECO:0000313" key="2">
    <source>
        <dbReference type="EnsemblMetazoa" id="ADIR011556-PA"/>
    </source>
</evidence>
<dbReference type="AlphaFoldDB" id="A0A182NV55"/>
<dbReference type="InterPro" id="IPR004119">
    <property type="entry name" value="EcKL"/>
</dbReference>
<dbReference type="Pfam" id="PF02958">
    <property type="entry name" value="EcKL"/>
    <property type="match status" value="1"/>
</dbReference>
<dbReference type="VEuPathDB" id="VectorBase:ADIR011556"/>
<keyword evidence="3" id="KW-1185">Reference proteome</keyword>
<dbReference type="SUPFAM" id="SSF56112">
    <property type="entry name" value="Protein kinase-like (PK-like)"/>
    <property type="match status" value="1"/>
</dbReference>
<name>A0A182NV55_9DIPT</name>
<evidence type="ECO:0000313" key="3">
    <source>
        <dbReference type="Proteomes" id="UP000075884"/>
    </source>
</evidence>
<reference evidence="3" key="1">
    <citation type="submission" date="2013-03" db="EMBL/GenBank/DDBJ databases">
        <title>The Genome Sequence of Anopheles dirus WRAIR2.</title>
        <authorList>
            <consortium name="The Broad Institute Genomics Platform"/>
            <person name="Neafsey D.E."/>
            <person name="Walton C."/>
            <person name="Walker B."/>
            <person name="Young S.K."/>
            <person name="Zeng Q."/>
            <person name="Gargeya S."/>
            <person name="Fitzgerald M."/>
            <person name="Haas B."/>
            <person name="Abouelleil A."/>
            <person name="Allen A.W."/>
            <person name="Alvarado L."/>
            <person name="Arachchi H.M."/>
            <person name="Berlin A.M."/>
            <person name="Chapman S.B."/>
            <person name="Gainer-Dewar J."/>
            <person name="Goldberg J."/>
            <person name="Griggs A."/>
            <person name="Gujja S."/>
            <person name="Hansen M."/>
            <person name="Howarth C."/>
            <person name="Imamovic A."/>
            <person name="Ireland A."/>
            <person name="Larimer J."/>
            <person name="McCowan C."/>
            <person name="Murphy C."/>
            <person name="Pearson M."/>
            <person name="Poon T.W."/>
            <person name="Priest M."/>
            <person name="Roberts A."/>
            <person name="Saif S."/>
            <person name="Shea T."/>
            <person name="Sisk P."/>
            <person name="Sykes S."/>
            <person name="Wortman J."/>
            <person name="Nusbaum C."/>
            <person name="Birren B."/>
        </authorList>
    </citation>
    <scope>NUCLEOTIDE SEQUENCE [LARGE SCALE GENOMIC DNA]</scope>
    <source>
        <strain evidence="3">WRAIR2</strain>
    </source>
</reference>
<dbReference type="InterPro" id="IPR011009">
    <property type="entry name" value="Kinase-like_dom_sf"/>
</dbReference>
<dbReference type="SMART" id="SM00587">
    <property type="entry name" value="CHK"/>
    <property type="match status" value="1"/>
</dbReference>
<feature type="domain" description="CHK kinase-like" evidence="1">
    <location>
        <begin position="147"/>
        <end position="350"/>
    </location>
</feature>
<accession>A0A182NV55</accession>
<dbReference type="EnsemblMetazoa" id="ADIR011556-RA">
    <property type="protein sequence ID" value="ADIR011556-PA"/>
    <property type="gene ID" value="ADIR011556"/>
</dbReference>
<dbReference type="PANTHER" id="PTHR11012">
    <property type="entry name" value="PROTEIN KINASE-LIKE DOMAIN-CONTAINING"/>
    <property type="match status" value="1"/>
</dbReference>
<proteinExistence type="predicted"/>
<protein>
    <submittedName>
        <fullName evidence="2">CHK domain-containing protein</fullName>
    </submittedName>
</protein>
<organism evidence="2 3">
    <name type="scientific">Anopheles dirus</name>
    <dbReference type="NCBI Taxonomy" id="7168"/>
    <lineage>
        <taxon>Eukaryota</taxon>
        <taxon>Metazoa</taxon>
        <taxon>Ecdysozoa</taxon>
        <taxon>Arthropoda</taxon>
        <taxon>Hexapoda</taxon>
        <taxon>Insecta</taxon>
        <taxon>Pterygota</taxon>
        <taxon>Neoptera</taxon>
        <taxon>Endopterygota</taxon>
        <taxon>Diptera</taxon>
        <taxon>Nematocera</taxon>
        <taxon>Culicoidea</taxon>
        <taxon>Culicidae</taxon>
        <taxon>Anophelinae</taxon>
        <taxon>Anopheles</taxon>
    </lineage>
</organism>
<dbReference type="Proteomes" id="UP000075884">
    <property type="component" value="Unassembled WGS sequence"/>
</dbReference>